<evidence type="ECO:0000256" key="2">
    <source>
        <dbReference type="ARBA" id="ARBA00022664"/>
    </source>
</evidence>
<evidence type="ECO:0000313" key="24">
    <source>
        <dbReference type="Proteomes" id="UP001212997"/>
    </source>
</evidence>
<keyword evidence="18" id="KW-0863">Zinc-finger</keyword>
<dbReference type="InterPro" id="IPR036875">
    <property type="entry name" value="Znf_CCHC_sf"/>
</dbReference>
<evidence type="ECO:0000256" key="11">
    <source>
        <dbReference type="ARBA" id="ARBA00022842"/>
    </source>
</evidence>
<feature type="compositionally biased region" description="Low complexity" evidence="19">
    <location>
        <begin position="36"/>
        <end position="48"/>
    </location>
</feature>
<keyword evidence="11" id="KW-0460">Magnesium</keyword>
<organism evidence="23 24">
    <name type="scientific">Meripilus lineatus</name>
    <dbReference type="NCBI Taxonomy" id="2056292"/>
    <lineage>
        <taxon>Eukaryota</taxon>
        <taxon>Fungi</taxon>
        <taxon>Dikarya</taxon>
        <taxon>Basidiomycota</taxon>
        <taxon>Agaricomycotina</taxon>
        <taxon>Agaricomycetes</taxon>
        <taxon>Polyporales</taxon>
        <taxon>Meripilaceae</taxon>
        <taxon>Meripilus</taxon>
    </lineage>
</organism>
<dbReference type="SUPFAM" id="SSF53098">
    <property type="entry name" value="Ribonuclease H-like"/>
    <property type="match status" value="1"/>
</dbReference>
<keyword evidence="15" id="KW-0239">DNA-directed DNA polymerase</keyword>
<dbReference type="GO" id="GO:0008270">
    <property type="term" value="F:zinc ion binding"/>
    <property type="evidence" value="ECO:0007669"/>
    <property type="project" value="UniProtKB-KW"/>
</dbReference>
<evidence type="ECO:0000256" key="5">
    <source>
        <dbReference type="ARBA" id="ARBA00022695"/>
    </source>
</evidence>
<dbReference type="Gene3D" id="4.10.60.10">
    <property type="entry name" value="Zinc finger, CCHC-type"/>
    <property type="match status" value="1"/>
</dbReference>
<keyword evidence="13" id="KW-0229">DNA integration</keyword>
<dbReference type="SUPFAM" id="SSF57756">
    <property type="entry name" value="Retrovirus zinc finger-like domains"/>
    <property type="match status" value="1"/>
</dbReference>
<evidence type="ECO:0000256" key="14">
    <source>
        <dbReference type="ARBA" id="ARBA00022918"/>
    </source>
</evidence>
<dbReference type="Gene3D" id="3.30.420.10">
    <property type="entry name" value="Ribonuclease H-like superfamily/Ribonuclease H"/>
    <property type="match status" value="1"/>
</dbReference>
<keyword evidence="5" id="KW-0548">Nucleotidyltransferase</keyword>
<evidence type="ECO:0000256" key="10">
    <source>
        <dbReference type="ARBA" id="ARBA00022801"/>
    </source>
</evidence>
<dbReference type="Pfam" id="PF17917">
    <property type="entry name" value="RT_RNaseH"/>
    <property type="match status" value="1"/>
</dbReference>
<feature type="region of interest" description="Disordered" evidence="19">
    <location>
        <begin position="295"/>
        <end position="531"/>
    </location>
</feature>
<dbReference type="InterPro" id="IPR041588">
    <property type="entry name" value="Integrase_H2C2"/>
</dbReference>
<dbReference type="SMART" id="SM00343">
    <property type="entry name" value="ZnF_C2HC"/>
    <property type="match status" value="1"/>
</dbReference>
<feature type="domain" description="CCHC-type" evidence="20">
    <location>
        <begin position="769"/>
        <end position="785"/>
    </location>
</feature>
<keyword evidence="14" id="KW-0695">RNA-directed DNA polymerase</keyword>
<keyword evidence="8" id="KW-0064">Aspartyl protease</keyword>
<dbReference type="Proteomes" id="UP001212997">
    <property type="component" value="Unassembled WGS sequence"/>
</dbReference>
<feature type="region of interest" description="Disordered" evidence="19">
    <location>
        <begin position="1"/>
        <end position="89"/>
    </location>
</feature>
<evidence type="ECO:0000259" key="20">
    <source>
        <dbReference type="PROSITE" id="PS50158"/>
    </source>
</evidence>
<keyword evidence="16" id="KW-0238">DNA-binding</keyword>
<feature type="compositionally biased region" description="Basic and acidic residues" evidence="19">
    <location>
        <begin position="1883"/>
        <end position="1893"/>
    </location>
</feature>
<dbReference type="Gene3D" id="3.30.70.270">
    <property type="match status" value="2"/>
</dbReference>
<dbReference type="GO" id="GO:0003723">
    <property type="term" value="F:RNA binding"/>
    <property type="evidence" value="ECO:0007669"/>
    <property type="project" value="UniProtKB-KW"/>
</dbReference>
<evidence type="ECO:0000313" key="23">
    <source>
        <dbReference type="EMBL" id="KAJ3475739.1"/>
    </source>
</evidence>
<feature type="compositionally biased region" description="Polar residues" evidence="19">
    <location>
        <begin position="378"/>
        <end position="392"/>
    </location>
</feature>
<evidence type="ECO:0000256" key="9">
    <source>
        <dbReference type="ARBA" id="ARBA00022759"/>
    </source>
</evidence>
<dbReference type="InterPro" id="IPR050951">
    <property type="entry name" value="Retrovirus_Pol_polyprotein"/>
</dbReference>
<keyword evidence="7" id="KW-0479">Metal-binding</keyword>
<dbReference type="Gene3D" id="2.40.70.10">
    <property type="entry name" value="Acid Proteases"/>
    <property type="match status" value="1"/>
</dbReference>
<evidence type="ECO:0000256" key="13">
    <source>
        <dbReference type="ARBA" id="ARBA00022908"/>
    </source>
</evidence>
<feature type="compositionally biased region" description="Polar residues" evidence="19">
    <location>
        <begin position="2721"/>
        <end position="2730"/>
    </location>
</feature>
<evidence type="ECO:0000259" key="22">
    <source>
        <dbReference type="PROSITE" id="PS50994"/>
    </source>
</evidence>
<dbReference type="InterPro" id="IPR043502">
    <property type="entry name" value="DNA/RNA_pol_sf"/>
</dbReference>
<feature type="region of interest" description="Disordered" evidence="19">
    <location>
        <begin position="681"/>
        <end position="761"/>
    </location>
</feature>
<feature type="region of interest" description="Disordered" evidence="19">
    <location>
        <begin position="2681"/>
        <end position="2743"/>
    </location>
</feature>
<evidence type="ECO:0000256" key="17">
    <source>
        <dbReference type="ARBA" id="ARBA00023172"/>
    </source>
</evidence>
<keyword evidence="17" id="KW-0233">DNA recombination</keyword>
<dbReference type="Pfam" id="PF00098">
    <property type="entry name" value="zf-CCHC"/>
    <property type="match status" value="1"/>
</dbReference>
<dbReference type="PANTHER" id="PTHR37984:SF5">
    <property type="entry name" value="PROTEIN NYNRIN-LIKE"/>
    <property type="match status" value="1"/>
</dbReference>
<dbReference type="PROSITE" id="PS50994">
    <property type="entry name" value="INTEGRASE"/>
    <property type="match status" value="1"/>
</dbReference>
<evidence type="ECO:0000256" key="19">
    <source>
        <dbReference type="SAM" id="MobiDB-lite"/>
    </source>
</evidence>
<feature type="compositionally biased region" description="Basic and acidic residues" evidence="19">
    <location>
        <begin position="2681"/>
        <end position="2720"/>
    </location>
</feature>
<evidence type="ECO:0000256" key="7">
    <source>
        <dbReference type="ARBA" id="ARBA00022723"/>
    </source>
</evidence>
<dbReference type="GO" id="GO:0006310">
    <property type="term" value="P:DNA recombination"/>
    <property type="evidence" value="ECO:0007669"/>
    <property type="project" value="UniProtKB-KW"/>
</dbReference>
<keyword evidence="9" id="KW-0255">Endonuclease</keyword>
<dbReference type="PANTHER" id="PTHR37984">
    <property type="entry name" value="PROTEIN CBG26694"/>
    <property type="match status" value="1"/>
</dbReference>
<dbReference type="InterPro" id="IPR036397">
    <property type="entry name" value="RNaseH_sf"/>
</dbReference>
<feature type="compositionally biased region" description="Low complexity" evidence="19">
    <location>
        <begin position="409"/>
        <end position="463"/>
    </location>
</feature>
<feature type="region of interest" description="Disordered" evidence="19">
    <location>
        <begin position="1850"/>
        <end position="1950"/>
    </location>
</feature>
<dbReference type="Pfam" id="PF08284">
    <property type="entry name" value="RVP_2"/>
    <property type="match status" value="1"/>
</dbReference>
<dbReference type="CDD" id="cd09274">
    <property type="entry name" value="RNase_HI_RT_Ty3"/>
    <property type="match status" value="1"/>
</dbReference>
<keyword evidence="4" id="KW-0808">Transferase</keyword>
<feature type="domain" description="Integrase catalytic" evidence="22">
    <location>
        <begin position="2122"/>
        <end position="2285"/>
    </location>
</feature>
<evidence type="ECO:0000256" key="6">
    <source>
        <dbReference type="ARBA" id="ARBA00022722"/>
    </source>
</evidence>
<keyword evidence="24" id="KW-1185">Reference proteome</keyword>
<evidence type="ECO:0000256" key="12">
    <source>
        <dbReference type="ARBA" id="ARBA00022884"/>
    </source>
</evidence>
<dbReference type="Gene3D" id="1.10.340.70">
    <property type="match status" value="1"/>
</dbReference>
<feature type="compositionally biased region" description="Basic residues" evidence="19">
    <location>
        <begin position="354"/>
        <end position="377"/>
    </location>
</feature>
<reference evidence="23" key="1">
    <citation type="submission" date="2022-07" db="EMBL/GenBank/DDBJ databases">
        <title>Genome Sequence of Physisporinus lineatus.</title>
        <authorList>
            <person name="Buettner E."/>
        </authorList>
    </citation>
    <scope>NUCLEOTIDE SEQUENCE</scope>
    <source>
        <strain evidence="23">VT162</strain>
    </source>
</reference>
<accession>A0AAD5YAM8</accession>
<dbReference type="Gene3D" id="3.10.10.10">
    <property type="entry name" value="HIV Type 1 Reverse Transcriptase, subunit A, domain 1"/>
    <property type="match status" value="1"/>
</dbReference>
<evidence type="ECO:0000259" key="21">
    <source>
        <dbReference type="PROSITE" id="PS50878"/>
    </source>
</evidence>
<protein>
    <recommendedName>
        <fullName evidence="1">RNA-directed DNA polymerase</fullName>
        <ecNumber evidence="1">2.7.7.49</ecNumber>
    </recommendedName>
</protein>
<feature type="domain" description="Reverse transcriptase" evidence="21">
    <location>
        <begin position="1389"/>
        <end position="1575"/>
    </location>
</feature>
<dbReference type="InterPro" id="IPR056924">
    <property type="entry name" value="SH3_Tf2-1"/>
</dbReference>
<feature type="region of interest" description="Disordered" evidence="19">
    <location>
        <begin position="119"/>
        <end position="251"/>
    </location>
</feature>
<dbReference type="GO" id="GO:0004190">
    <property type="term" value="F:aspartic-type endopeptidase activity"/>
    <property type="evidence" value="ECO:0007669"/>
    <property type="project" value="UniProtKB-KW"/>
</dbReference>
<dbReference type="EC" id="2.7.7.49" evidence="1"/>
<keyword evidence="12" id="KW-0694">RNA-binding</keyword>
<evidence type="ECO:0000256" key="3">
    <source>
        <dbReference type="ARBA" id="ARBA00022670"/>
    </source>
</evidence>
<dbReference type="GO" id="GO:0003964">
    <property type="term" value="F:RNA-directed DNA polymerase activity"/>
    <property type="evidence" value="ECO:0007669"/>
    <property type="project" value="UniProtKB-KW"/>
</dbReference>
<dbReference type="GO" id="GO:0006397">
    <property type="term" value="P:mRNA processing"/>
    <property type="evidence" value="ECO:0007669"/>
    <property type="project" value="UniProtKB-KW"/>
</dbReference>
<keyword evidence="6" id="KW-0540">Nuclease</keyword>
<dbReference type="InterPro" id="IPR043128">
    <property type="entry name" value="Rev_trsase/Diguanyl_cyclase"/>
</dbReference>
<evidence type="ECO:0000256" key="1">
    <source>
        <dbReference type="ARBA" id="ARBA00012493"/>
    </source>
</evidence>
<keyword evidence="2" id="KW-0507">mRNA processing</keyword>
<name>A0AAD5YAM8_9APHY</name>
<comment type="caution">
    <text evidence="23">The sequence shown here is derived from an EMBL/GenBank/DDBJ whole genome shotgun (WGS) entry which is preliminary data.</text>
</comment>
<dbReference type="PROSITE" id="PS50158">
    <property type="entry name" value="ZF_CCHC"/>
    <property type="match status" value="1"/>
</dbReference>
<dbReference type="SUPFAM" id="SSF56672">
    <property type="entry name" value="DNA/RNA polymerases"/>
    <property type="match status" value="1"/>
</dbReference>
<feature type="compositionally biased region" description="Basic residues" evidence="19">
    <location>
        <begin position="477"/>
        <end position="514"/>
    </location>
</feature>
<evidence type="ECO:0000256" key="16">
    <source>
        <dbReference type="ARBA" id="ARBA00023125"/>
    </source>
</evidence>
<feature type="compositionally biased region" description="Basic and acidic residues" evidence="19">
    <location>
        <begin position="337"/>
        <end position="353"/>
    </location>
</feature>
<dbReference type="InterPro" id="IPR012337">
    <property type="entry name" value="RNaseH-like_sf"/>
</dbReference>
<dbReference type="InterPro" id="IPR041373">
    <property type="entry name" value="RT_RNaseH"/>
</dbReference>
<feature type="compositionally biased region" description="Basic and acidic residues" evidence="19">
    <location>
        <begin position="220"/>
        <end position="239"/>
    </location>
</feature>
<dbReference type="GO" id="GO:0003887">
    <property type="term" value="F:DNA-directed DNA polymerase activity"/>
    <property type="evidence" value="ECO:0007669"/>
    <property type="project" value="UniProtKB-KW"/>
</dbReference>
<sequence>MAPRYHLRSRAQATVASPTVPTMPGSLADELSRADPSFSNSSTLTTLPPSVPRRATSEVIPGLSYSQAASRTPSPEPFAPGNDNPTSISMDRNRILRSSQSEGTPEVSDVFGNIINTFDGAPRSVKSEEHPWKTVSYKRGRSSSLPAKESDGQGDHSSMTSEQGDTEAVEDLMTENQHTVIKQAEKKLTPSESGRIQRRMDQVREFRATVQDASESESDSDNHKEGTSKDKGKTVDPREWGAANIPETEMDLEAQRRELAMYARERVIEPKVSDRPTPSIKELLAFWKTHHANQDTPDMQASIKLEQETSQNKENSLLMKSRKRRPTKVKIASSESDSGKEGPGKALVDDAIRIKSKPKGKSKGKRHETKERGRKRTNSLAPSSQVEKNSYLGQILGKGSQKRGKQGNSPPSSSSSSSSSRSSADSSGETPPGSSTPSSSYSGSSDSSSNSSSSGDSSSVLNESSDEISDASSIMNRQRRHKNHKGGRSRSRGSRRKNQYRRKQKGTHRRRLPRPKPEKPDPYDGTPDPEKFHKFGRQCKEYLEGYYIKHGEVAIKISHYLSGRAYNFYANSVSDRPHEWSLRRLLKGIFDYCFPLSFRSEQRRKLHNLRQKDKTVLDFAHELQNLFRMVGIVSKREKVDRLWYGLKWQIRNKLLEHGLSPTTSKWQDIIHKANFMEAALGNEGKGPENKSQDNNTATGSNSHQRNRRQPRGNGGGFNKPPNPPKPPPPAGAAGGLHSSRNHQKNSPKGMPQRQKLSDKEKADLKAANKCFVCQGTGHFARNCPENNRVKSNNRNKPPGVSVYSMGLRTAGVEELRSLAQSTATTSAVQLASAEFDWQKLPAMVSESDPDYDDLPELAEVESDSDSDFDEFFENDLDRECQWGYVSDEDTPGLAEVVNNDSNCLPDLLTESESDDEDSEENSKVLRDRAWSMILDERPYLPIGDIISNRATKLLCKYAPYGSRNEKTDYQTGTSFVVYQTGNDKHIIMSAEDDIELLIDSDILGNPGFDFPLWFQHRLQLPEDEPIPRRCADCPWNPCETMGEFFIEAALHLLRKHLGAEKNRFEGERLAGRIDIFDNLLNVGISVPISQMYNPKFDLIRAYTRTLIRSEEAQLPRFSLDDLQGELEWWIPSNDLIVTLNENRTVLPDEGGVDNIAAIELNATYPSYNSLQRTAAVTRDLRRLIPEPIVVVVDVNGEPARALMDSGSLADFISAKFVRQLKVKTFDLEKPLPVQLAVQGSRTKITTGCMIQLKYQDINEGRYLDVSNLENYDIILGTPFLFQHRVSIGFNPTSVLVDSVEPLPIEGKRVRVLESRVADMFDDRVAIARQELRQYADPICKEASDSPLPPLRAINHTIPLIDPTKIYSWRPSRCPDAHLASWAEKKAAYQKSKRWQFTTARNTSPMLLLTKPGTGKNGIPPKLRVVVDLRERNKNTRKLTSPLPDMDGILRRLARKPYRSLVDGKDAYEQIRIEPEHVERTAMTTPDGNMVSLVMQQGDCNAVATYQSLMNHIFAPYLGVFMDVYLDDIMIYSDTLEEHIRHVKLVIDTLRKEQLFLSSGKLHFLENEMKVLGRIVDDQGIRMDPDKVDSVLNWKVPTNKELLRGFLGSVGYLADDIATVRVPMGVLTPLTGSTSSFHWDFTHQRAFDEIKVLVHEHREHRRKPLDYSPDAPPIWLITDGSLGGISGVIAQGRTWDGGRIAAFYSAKLSPAQMNYPVHEVEMLAGVESMLRHRDVLLGCHFTWITDHKGLTHLWKQKNLSGRQARWIEKILEFDFDIQYVPGTENVLADALSRIYSNDRSGTVRAESEYTQYDEGSTLTTHLKHMDISMPVYTSLEASALHPSYTRQVPKSVVPHNMAPGTSNKPTKGVVDSRSRKQLAPAETGRPETSKEFSKRIRRVLLHGPRAEGQEGASPIDKSSTPLRIAKDSPDQPLSTPLQASSTSSRDSKYPVEPLVMTSTSTSKAEAPGKSNHVALVVAEHFPEKENGLLEHIATAEEGINLTSELRNRYSEDKFFKEIIEHPRNHKNFEYRDGILTIKMDGTQLLCIPDIRIRNRSVREIVISHAHSLLAHLGSYKTLRFLRDHIWWKSMGFDVRKFCDTCMTCKRSKPNNQKPYGLLNPLAVPTKPWEAIGIDFVGPLPESGNRDGTFDSITTIIDLLTGMVHLVPSRQNYTAKDVAELVFAEVYKLHGLPRAIVSDRDVLFTSTFWTHLNRLLGIELKMSSAYHPESDGSTERANRTISQMLRQCVNPSQKNWVAKLPAIEFAINSARSSTTGYAPFFLNHGRMPRSFIWNSAGKDEYPGVRAYAQRIKLAVMTAHDSILGARVKQTRDANRRRRPSPFATGDLVYVSTKNMSLPKGLARKLTPKFIGPYRILRDFGNNSYRLTLSSNLKRRGIHDVFHSSLLRIHEPNDDRLFPGRLDTQVFELEDRDGEWTVDRIASHKGKGKNAIFECIWRSGDRTWVPYDTIGHLGVLASYLEVQGIRSIEELGDGLGVPPTSDPQVYIGSLRIPYNIPQNQRKRSKLASHTSHPRTVIDHRQLNTATLNKMSTYFDPLNARRTRHGVFIRPSGSNVQRFYFFHYSQLRAFFFFDQRLRNGKLKDNTPLPGGYSTFVQLYNSDSDGLYKLAAFDPSTSAITITGNPIPNVDEFAPIPVAAKSAQEVREEKAKQGSMLLVVESALRKTDKGRVKKQERISKKRGREEGPGKAEGKRAKVESKKQPTNEKVGTTSESPITPTPTPTAPPAAAAATVTTTAPPAVTITATPTPVVAASTIDQDVTMRSVTSNTTAGPSINCGATAPTSSVFDLRAEFEAVMADGTMQLDEDLLDFEDM</sequence>
<dbReference type="Pfam" id="PF00078">
    <property type="entry name" value="RVT_1"/>
    <property type="match status" value="1"/>
</dbReference>
<feature type="compositionally biased region" description="Acidic residues" evidence="19">
    <location>
        <begin position="164"/>
        <end position="173"/>
    </location>
</feature>
<dbReference type="GO" id="GO:0003677">
    <property type="term" value="F:DNA binding"/>
    <property type="evidence" value="ECO:0007669"/>
    <property type="project" value="UniProtKB-KW"/>
</dbReference>
<dbReference type="InterPro" id="IPR001584">
    <property type="entry name" value="Integrase_cat-core"/>
</dbReference>
<evidence type="ECO:0000256" key="8">
    <source>
        <dbReference type="ARBA" id="ARBA00022750"/>
    </source>
</evidence>
<feature type="compositionally biased region" description="Pro residues" evidence="19">
    <location>
        <begin position="720"/>
        <end position="730"/>
    </location>
</feature>
<dbReference type="GO" id="GO:0015074">
    <property type="term" value="P:DNA integration"/>
    <property type="evidence" value="ECO:0007669"/>
    <property type="project" value="UniProtKB-KW"/>
</dbReference>
<keyword evidence="3" id="KW-0645">Protease</keyword>
<proteinExistence type="predicted"/>
<evidence type="ECO:0000256" key="4">
    <source>
        <dbReference type="ARBA" id="ARBA00022679"/>
    </source>
</evidence>
<dbReference type="InterPro" id="IPR021109">
    <property type="entry name" value="Peptidase_aspartic_dom_sf"/>
</dbReference>
<evidence type="ECO:0000256" key="18">
    <source>
        <dbReference type="PROSITE-ProRule" id="PRU00047"/>
    </source>
</evidence>
<dbReference type="InterPro" id="IPR001878">
    <property type="entry name" value="Znf_CCHC"/>
</dbReference>
<feature type="compositionally biased region" description="Polar residues" evidence="19">
    <location>
        <begin position="11"/>
        <end position="20"/>
    </location>
</feature>
<dbReference type="InterPro" id="IPR000477">
    <property type="entry name" value="RT_dom"/>
</dbReference>
<evidence type="ECO:0000256" key="15">
    <source>
        <dbReference type="ARBA" id="ARBA00022932"/>
    </source>
</evidence>
<dbReference type="Pfam" id="PF17921">
    <property type="entry name" value="Integrase_H2C2"/>
    <property type="match status" value="1"/>
</dbReference>
<dbReference type="GO" id="GO:0006508">
    <property type="term" value="P:proteolysis"/>
    <property type="evidence" value="ECO:0007669"/>
    <property type="project" value="UniProtKB-KW"/>
</dbReference>
<keyword evidence="18" id="KW-0862">Zinc</keyword>
<dbReference type="GO" id="GO:0004519">
    <property type="term" value="F:endonuclease activity"/>
    <property type="evidence" value="ECO:0007669"/>
    <property type="project" value="UniProtKB-KW"/>
</dbReference>
<feature type="compositionally biased region" description="Polar residues" evidence="19">
    <location>
        <begin position="692"/>
        <end position="703"/>
    </location>
</feature>
<dbReference type="CDD" id="cd01647">
    <property type="entry name" value="RT_LTR"/>
    <property type="match status" value="1"/>
</dbReference>
<feature type="compositionally biased region" description="Polar residues" evidence="19">
    <location>
        <begin position="64"/>
        <end position="73"/>
    </location>
</feature>
<dbReference type="GO" id="GO:0005634">
    <property type="term" value="C:nucleus"/>
    <property type="evidence" value="ECO:0007669"/>
    <property type="project" value="UniProtKB-ARBA"/>
</dbReference>
<gene>
    <name evidence="23" type="ORF">NLI96_g11638</name>
</gene>
<feature type="compositionally biased region" description="Basic and acidic residues" evidence="19">
    <location>
        <begin position="515"/>
        <end position="531"/>
    </location>
</feature>
<dbReference type="EMBL" id="JANAWD010000807">
    <property type="protein sequence ID" value="KAJ3475739.1"/>
    <property type="molecule type" value="Genomic_DNA"/>
</dbReference>
<feature type="compositionally biased region" description="Polar residues" evidence="19">
    <location>
        <begin position="1930"/>
        <end position="1943"/>
    </location>
</feature>
<feature type="compositionally biased region" description="Basic and acidic residues" evidence="19">
    <location>
        <begin position="198"/>
        <end position="207"/>
    </location>
</feature>
<dbReference type="Pfam" id="PF24626">
    <property type="entry name" value="SH3_Tf2-1"/>
    <property type="match status" value="1"/>
</dbReference>
<keyword evidence="10" id="KW-0378">Hydrolase</keyword>
<dbReference type="PROSITE" id="PS50878">
    <property type="entry name" value="RT_POL"/>
    <property type="match status" value="1"/>
</dbReference>
<dbReference type="CDD" id="cd00303">
    <property type="entry name" value="retropepsin_like"/>
    <property type="match status" value="1"/>
</dbReference>